<evidence type="ECO:0000313" key="7">
    <source>
        <dbReference type="Proteomes" id="UP000282818"/>
    </source>
</evidence>
<evidence type="ECO:0000259" key="5">
    <source>
        <dbReference type="Pfam" id="PF00582"/>
    </source>
</evidence>
<evidence type="ECO:0000256" key="2">
    <source>
        <dbReference type="ARBA" id="ARBA00008791"/>
    </source>
</evidence>
<comment type="caution">
    <text evidence="6">The sequence shown here is derived from an EMBL/GenBank/DDBJ whole genome shotgun (WGS) entry which is preliminary data.</text>
</comment>
<dbReference type="GO" id="GO:0005737">
    <property type="term" value="C:cytoplasm"/>
    <property type="evidence" value="ECO:0007669"/>
    <property type="project" value="UniProtKB-SubCell"/>
</dbReference>
<sequence>MQIRKVLVHLDPEDISDSFTAKLLLLASAGVEIALFACCYSRPLRNSYLLDKDAEQAAIASYMKKRENDLAKFAKQLGETGASVSYDLCWDSELADRVVKQAEHHAADLILAPKSNHYLGEYLLNQGDWRLISNTSVPLMLVGAESWSAHPRVAAAVEPFLECNSPAQLDHLILGAAKSMVDLLIGELHVIHSFNAIPQSAIFDEHLTTDYDGLRLKVREQHTEALQQLVDEERVNSAVIHLEEGDVHTKLPEVVANEHIDVVVMGAVDHDFFDRLLTGSSIERVIDQITADLLIVPESQPQESDN</sequence>
<organism evidence="6 7">
    <name type="scientific">Neptunomonas marina</name>
    <dbReference type="NCBI Taxonomy" id="1815562"/>
    <lineage>
        <taxon>Bacteria</taxon>
        <taxon>Pseudomonadati</taxon>
        <taxon>Pseudomonadota</taxon>
        <taxon>Gammaproteobacteria</taxon>
        <taxon>Oceanospirillales</taxon>
        <taxon>Oceanospirillaceae</taxon>
        <taxon>Neptunomonas</taxon>
    </lineage>
</organism>
<dbReference type="PRINTS" id="PR01438">
    <property type="entry name" value="UNVRSLSTRESS"/>
</dbReference>
<dbReference type="PANTHER" id="PTHR47892:SF1">
    <property type="entry name" value="UNIVERSAL STRESS PROTEIN E"/>
    <property type="match status" value="1"/>
</dbReference>
<comment type="subcellular location">
    <subcellularLocation>
        <location evidence="1">Cytoplasm</location>
    </subcellularLocation>
</comment>
<feature type="domain" description="UspA" evidence="5">
    <location>
        <begin position="184"/>
        <end position="297"/>
    </location>
</feature>
<keyword evidence="7" id="KW-1185">Reference proteome</keyword>
<reference evidence="6 7" key="1">
    <citation type="submission" date="2019-01" db="EMBL/GenBank/DDBJ databases">
        <authorList>
            <person name="Chen W.-M."/>
        </authorList>
    </citation>
    <scope>NUCLEOTIDE SEQUENCE [LARGE SCALE GENOMIC DNA]</scope>
    <source>
        <strain evidence="6 7">HPM-16</strain>
    </source>
</reference>
<dbReference type="InterPro" id="IPR006015">
    <property type="entry name" value="Universal_stress_UspA"/>
</dbReference>
<evidence type="ECO:0000256" key="1">
    <source>
        <dbReference type="ARBA" id="ARBA00004496"/>
    </source>
</evidence>
<gene>
    <name evidence="6" type="ORF">EOE65_01765</name>
</gene>
<accession>A0A437QCZ6</accession>
<keyword evidence="3" id="KW-0963">Cytoplasm</keyword>
<evidence type="ECO:0000313" key="6">
    <source>
        <dbReference type="EMBL" id="RVU32404.1"/>
    </source>
</evidence>
<dbReference type="Proteomes" id="UP000282818">
    <property type="component" value="Unassembled WGS sequence"/>
</dbReference>
<name>A0A437QCZ6_9GAMM</name>
<dbReference type="AlphaFoldDB" id="A0A437QCZ6"/>
<protein>
    <recommendedName>
        <fullName evidence="5">UspA domain-containing protein</fullName>
    </recommendedName>
</protein>
<evidence type="ECO:0000256" key="4">
    <source>
        <dbReference type="ARBA" id="ARBA00037131"/>
    </source>
</evidence>
<dbReference type="RefSeq" id="WP_127692573.1">
    <property type="nucleotide sequence ID" value="NZ_SACQ01000001.1"/>
</dbReference>
<evidence type="ECO:0000256" key="3">
    <source>
        <dbReference type="ARBA" id="ARBA00022490"/>
    </source>
</evidence>
<dbReference type="SUPFAM" id="SSF52402">
    <property type="entry name" value="Adenine nucleotide alpha hydrolases-like"/>
    <property type="match status" value="2"/>
</dbReference>
<dbReference type="PANTHER" id="PTHR47892">
    <property type="entry name" value="UNIVERSAL STRESS PROTEIN E"/>
    <property type="match status" value="1"/>
</dbReference>
<dbReference type="Gene3D" id="3.40.50.12370">
    <property type="match status" value="1"/>
</dbReference>
<comment type="similarity">
    <text evidence="2">Belongs to the universal stress protein A family.</text>
</comment>
<dbReference type="Pfam" id="PF00582">
    <property type="entry name" value="Usp"/>
    <property type="match status" value="1"/>
</dbReference>
<proteinExistence type="inferred from homology"/>
<dbReference type="InterPro" id="IPR006016">
    <property type="entry name" value="UspA"/>
</dbReference>
<dbReference type="EMBL" id="SACQ01000001">
    <property type="protein sequence ID" value="RVU32404.1"/>
    <property type="molecule type" value="Genomic_DNA"/>
</dbReference>
<comment type="function">
    <text evidence="4">Required for resistance to DNA-damaging agents.</text>
</comment>